<dbReference type="OrthoDB" id="1114906at2"/>
<dbReference type="Pfam" id="PF19783">
    <property type="entry name" value="DUF6268"/>
    <property type="match status" value="1"/>
</dbReference>
<dbReference type="EMBL" id="CP018153">
    <property type="protein sequence ID" value="APG60151.1"/>
    <property type="molecule type" value="Genomic_DNA"/>
</dbReference>
<feature type="domain" description="DUF6268" evidence="2">
    <location>
        <begin position="39"/>
        <end position="298"/>
    </location>
</feature>
<evidence type="ECO:0000256" key="1">
    <source>
        <dbReference type="SAM" id="SignalP"/>
    </source>
</evidence>
<protein>
    <recommendedName>
        <fullName evidence="2">DUF6268 domain-containing protein</fullName>
    </recommendedName>
</protein>
<reference evidence="3 4" key="1">
    <citation type="submission" date="2016-11" db="EMBL/GenBank/DDBJ databases">
        <title>Gramella sp. LPB0144 isolated from marine environment.</title>
        <authorList>
            <person name="Kim E."/>
            <person name="Yi H."/>
        </authorList>
    </citation>
    <scope>NUCLEOTIDE SEQUENCE [LARGE SCALE GENOMIC DNA]</scope>
    <source>
        <strain evidence="3 4">LPB0144</strain>
    </source>
</reference>
<dbReference type="STRING" id="1913577.LPB144_06860"/>
<keyword evidence="4" id="KW-1185">Reference proteome</keyword>
<name>A0A1L3J4V2_9FLAO</name>
<evidence type="ECO:0000259" key="2">
    <source>
        <dbReference type="Pfam" id="PF19783"/>
    </source>
</evidence>
<evidence type="ECO:0000313" key="4">
    <source>
        <dbReference type="Proteomes" id="UP000182510"/>
    </source>
</evidence>
<evidence type="ECO:0000313" key="3">
    <source>
        <dbReference type="EMBL" id="APG60151.1"/>
    </source>
</evidence>
<dbReference type="RefSeq" id="WP_072552798.1">
    <property type="nucleotide sequence ID" value="NZ_CP018153.1"/>
</dbReference>
<dbReference type="InterPro" id="IPR046235">
    <property type="entry name" value="DUF6268"/>
</dbReference>
<keyword evidence="1" id="KW-0732">Signal</keyword>
<gene>
    <name evidence="3" type="ORF">LPB144_06860</name>
</gene>
<organism evidence="3 4">
    <name type="scientific">Christiangramia salexigens</name>
    <dbReference type="NCBI Taxonomy" id="1913577"/>
    <lineage>
        <taxon>Bacteria</taxon>
        <taxon>Pseudomonadati</taxon>
        <taxon>Bacteroidota</taxon>
        <taxon>Flavobacteriia</taxon>
        <taxon>Flavobacteriales</taxon>
        <taxon>Flavobacteriaceae</taxon>
        <taxon>Christiangramia</taxon>
    </lineage>
</organism>
<feature type="signal peptide" evidence="1">
    <location>
        <begin position="1"/>
        <end position="23"/>
    </location>
</feature>
<dbReference type="KEGG" id="grl:LPB144_06860"/>
<feature type="chain" id="PRO_5012521189" description="DUF6268 domain-containing protein" evidence="1">
    <location>
        <begin position="24"/>
        <end position="302"/>
    </location>
</feature>
<proteinExistence type="predicted"/>
<accession>A0A1L3J4V2</accession>
<dbReference type="Proteomes" id="UP000182510">
    <property type="component" value="Chromosome"/>
</dbReference>
<sequence>MRNKLIRCFSCAVVFLTCLYASAQSPDLARLEYTYFPQNNSDNSLRRLRAQLKYPIKLDDKGSYLVPGIEYRNVNFKYNDQEIFNTGNLDRFQSFKATLGYTYKMNEFWRFGAEAGLNIASNFSESDIFKDDLIYTAALYFIKTKENEEYYEPWRLILGMQYSTTTGLPLPLPIVNYYKRWNKNWSYMVGTPKSNLKYYINEDHALEAFVMLDGFFSNIQQNFEIDNGEAGNEQLAESMSMTIVISGLQYEYHITENLQFYIYGGHTLLNDIRLRDANRDNIYTINDTNSFYARGGLKFSIF</sequence>
<dbReference type="AlphaFoldDB" id="A0A1L3J4V2"/>